<name>A0A5E4PL61_9COXI</name>
<dbReference type="AlphaFoldDB" id="A0A5E4PL61"/>
<sequence length="49" mass="5733">MITERVRKQPENMSLVLHADYGLVINTQHSTRLSFLSQRHQGEFACLYI</sequence>
<gene>
    <name evidence="1" type="ORF">AQUSIP_26150</name>
</gene>
<evidence type="ECO:0000313" key="1">
    <source>
        <dbReference type="EMBL" id="VVC77288.1"/>
    </source>
</evidence>
<proteinExistence type="predicted"/>
<keyword evidence="2" id="KW-1185">Reference proteome</keyword>
<evidence type="ECO:0000313" key="2">
    <source>
        <dbReference type="Proteomes" id="UP000324194"/>
    </source>
</evidence>
<dbReference type="Proteomes" id="UP000324194">
    <property type="component" value="Chromosome 2"/>
</dbReference>
<protein>
    <submittedName>
        <fullName evidence="1">Uncharacterized protein</fullName>
    </submittedName>
</protein>
<dbReference type="EMBL" id="LR699120">
    <property type="protein sequence ID" value="VVC77288.1"/>
    <property type="molecule type" value="Genomic_DNA"/>
</dbReference>
<dbReference type="KEGG" id="asip:AQUSIP_26150"/>
<reference evidence="1 2" key="1">
    <citation type="submission" date="2019-08" db="EMBL/GenBank/DDBJ databases">
        <authorList>
            <person name="Guy L."/>
        </authorList>
    </citation>
    <scope>NUCLEOTIDE SEQUENCE [LARGE SCALE GENOMIC DNA]</scope>
    <source>
        <strain evidence="1 2">SGT-108</strain>
    </source>
</reference>
<accession>A0A5E4PL61</accession>
<organism evidence="1 2">
    <name type="scientific">Aquicella siphonis</name>
    <dbReference type="NCBI Taxonomy" id="254247"/>
    <lineage>
        <taxon>Bacteria</taxon>
        <taxon>Pseudomonadati</taxon>
        <taxon>Pseudomonadota</taxon>
        <taxon>Gammaproteobacteria</taxon>
        <taxon>Legionellales</taxon>
        <taxon>Coxiellaceae</taxon>
        <taxon>Aquicella</taxon>
    </lineage>
</organism>